<dbReference type="Pfam" id="PF14215">
    <property type="entry name" value="bHLH-MYC_N"/>
    <property type="match status" value="1"/>
</dbReference>
<comment type="caution">
    <text evidence="7">The sequence shown here is derived from an EMBL/GenBank/DDBJ whole genome shotgun (WGS) entry which is preliminary data.</text>
</comment>
<comment type="subcellular location">
    <subcellularLocation>
        <location evidence="1 5">Nucleus</location>
    </subcellularLocation>
</comment>
<evidence type="ECO:0000256" key="3">
    <source>
        <dbReference type="ARBA" id="ARBA00023163"/>
    </source>
</evidence>
<keyword evidence="3 5" id="KW-0804">Transcription</keyword>
<dbReference type="AlphaFoldDB" id="A0AAD8MSD8"/>
<dbReference type="PANTHER" id="PTHR11514:SF115">
    <property type="entry name" value="TRANSCRIPTION FACTOR"/>
    <property type="match status" value="1"/>
</dbReference>
<evidence type="ECO:0000256" key="5">
    <source>
        <dbReference type="RuleBase" id="RU369104"/>
    </source>
</evidence>
<dbReference type="InterPro" id="IPR011598">
    <property type="entry name" value="bHLH_dom"/>
</dbReference>
<dbReference type="InterPro" id="IPR036638">
    <property type="entry name" value="HLH_DNA-bd_sf"/>
</dbReference>
<keyword evidence="2 5" id="KW-0805">Transcription regulation</keyword>
<name>A0AAD8MSD8_9APIA</name>
<sequence length="497" mass="55408">MEDIISSSSSSSFLCHGSPSPTIQQRLQFILQNRPEWWMYYIFWQTSKDSATDRLVLSWGDGQFRGSKDLMLKSSNGGAPNINANNIGFELERRKVAKGIQSLFTDTITSGVDGVVVDSEFPDSEWFFMVSVTRSFLAGEDNIVGRTFSSGSYVWLVGDQELQFNACDRAKEANLHGVKTLVCISTPCGIIELGSSYVIKEDWGLVHLAKSVFCPDSTNMNMSTSPPAHPNPNRSLSFLDINAGFSREHIKSTNSGGDEDNIEKQAKMARSSSDLVNSDFESPLDNHHETTMNARSFNKRGRRTVASGRELAQNHVEAERLRREKLNHRFYALRSVVPNVSRMDKASLLGDAVTYIKELKSKVEELDSKLREEVRKSRYSTTDAVYHDTCATQSTSTTTQAYNAPAPRSSVLNYGSIQMEVDIKILGSQAMIHVQSPDINYPWARLMDALRMLEFRVHHASVSSVKDLILQDVVIKVPDGLTNEEGLKSAILGTLQI</sequence>
<dbReference type="Proteomes" id="UP001237642">
    <property type="component" value="Unassembled WGS sequence"/>
</dbReference>
<evidence type="ECO:0000313" key="8">
    <source>
        <dbReference type="Proteomes" id="UP001237642"/>
    </source>
</evidence>
<dbReference type="Pfam" id="PF00010">
    <property type="entry name" value="HLH"/>
    <property type="match status" value="1"/>
</dbReference>
<dbReference type="InterPro" id="IPR025610">
    <property type="entry name" value="MYC/MYB_N"/>
</dbReference>
<evidence type="ECO:0000256" key="1">
    <source>
        <dbReference type="ARBA" id="ARBA00004123"/>
    </source>
</evidence>
<evidence type="ECO:0000259" key="6">
    <source>
        <dbReference type="PROSITE" id="PS50888"/>
    </source>
</evidence>
<organism evidence="7 8">
    <name type="scientific">Heracleum sosnowskyi</name>
    <dbReference type="NCBI Taxonomy" id="360622"/>
    <lineage>
        <taxon>Eukaryota</taxon>
        <taxon>Viridiplantae</taxon>
        <taxon>Streptophyta</taxon>
        <taxon>Embryophyta</taxon>
        <taxon>Tracheophyta</taxon>
        <taxon>Spermatophyta</taxon>
        <taxon>Magnoliopsida</taxon>
        <taxon>eudicotyledons</taxon>
        <taxon>Gunneridae</taxon>
        <taxon>Pentapetalae</taxon>
        <taxon>asterids</taxon>
        <taxon>campanulids</taxon>
        <taxon>Apiales</taxon>
        <taxon>Apiaceae</taxon>
        <taxon>Apioideae</taxon>
        <taxon>apioid superclade</taxon>
        <taxon>Tordylieae</taxon>
        <taxon>Tordyliinae</taxon>
        <taxon>Heracleum</taxon>
    </lineage>
</organism>
<evidence type="ECO:0000256" key="4">
    <source>
        <dbReference type="ARBA" id="ARBA00023242"/>
    </source>
</evidence>
<dbReference type="SMART" id="SM00353">
    <property type="entry name" value="HLH"/>
    <property type="match status" value="1"/>
</dbReference>
<gene>
    <name evidence="7" type="ORF">POM88_019998</name>
</gene>
<reference evidence="7" key="1">
    <citation type="submission" date="2023-02" db="EMBL/GenBank/DDBJ databases">
        <title>Genome of toxic invasive species Heracleum sosnowskyi carries increased number of genes despite the absence of recent whole-genome duplications.</title>
        <authorList>
            <person name="Schelkunov M."/>
            <person name="Shtratnikova V."/>
            <person name="Makarenko M."/>
            <person name="Klepikova A."/>
            <person name="Omelchenko D."/>
            <person name="Novikova G."/>
            <person name="Obukhova E."/>
            <person name="Bogdanov V."/>
            <person name="Penin A."/>
            <person name="Logacheva M."/>
        </authorList>
    </citation>
    <scope>NUCLEOTIDE SEQUENCE</scope>
    <source>
        <strain evidence="7">Hsosn_3</strain>
        <tissue evidence="7">Leaf</tissue>
    </source>
</reference>
<proteinExistence type="predicted"/>
<dbReference type="PANTHER" id="PTHR11514">
    <property type="entry name" value="MYC"/>
    <property type="match status" value="1"/>
</dbReference>
<keyword evidence="4 5" id="KW-0539">Nucleus</keyword>
<dbReference type="GO" id="GO:0003700">
    <property type="term" value="F:DNA-binding transcription factor activity"/>
    <property type="evidence" value="ECO:0007669"/>
    <property type="project" value="InterPro"/>
</dbReference>
<dbReference type="PROSITE" id="PS50888">
    <property type="entry name" value="BHLH"/>
    <property type="match status" value="1"/>
</dbReference>
<dbReference type="Gene3D" id="4.10.280.10">
    <property type="entry name" value="Helix-loop-helix DNA-binding domain"/>
    <property type="match status" value="1"/>
</dbReference>
<reference evidence="7" key="2">
    <citation type="submission" date="2023-05" db="EMBL/GenBank/DDBJ databases">
        <authorList>
            <person name="Schelkunov M.I."/>
        </authorList>
    </citation>
    <scope>NUCLEOTIDE SEQUENCE</scope>
    <source>
        <strain evidence="7">Hsosn_3</strain>
        <tissue evidence="7">Leaf</tissue>
    </source>
</reference>
<dbReference type="GO" id="GO:0005634">
    <property type="term" value="C:nucleus"/>
    <property type="evidence" value="ECO:0007669"/>
    <property type="project" value="UniProtKB-SubCell"/>
</dbReference>
<feature type="domain" description="BHLH" evidence="6">
    <location>
        <begin position="310"/>
        <end position="359"/>
    </location>
</feature>
<dbReference type="EMBL" id="JAUIZM010000005">
    <property type="protein sequence ID" value="KAK1382263.1"/>
    <property type="molecule type" value="Genomic_DNA"/>
</dbReference>
<evidence type="ECO:0000313" key="7">
    <source>
        <dbReference type="EMBL" id="KAK1382263.1"/>
    </source>
</evidence>
<keyword evidence="8" id="KW-1185">Reference proteome</keyword>
<evidence type="ECO:0000256" key="2">
    <source>
        <dbReference type="ARBA" id="ARBA00023015"/>
    </source>
</evidence>
<dbReference type="SUPFAM" id="SSF47459">
    <property type="entry name" value="HLH, helix-loop-helix DNA-binding domain"/>
    <property type="match status" value="1"/>
</dbReference>
<protein>
    <recommendedName>
        <fullName evidence="5">Transcription factor</fullName>
        <shortName evidence="5">bHLH transcription factor</shortName>
    </recommendedName>
    <alternativeName>
        <fullName evidence="5">Basic helix-loop-helix protein</fullName>
    </alternativeName>
</protein>
<accession>A0AAD8MSD8</accession>
<dbReference type="InterPro" id="IPR045084">
    <property type="entry name" value="AIB/MYC-like"/>
</dbReference>
<dbReference type="GO" id="GO:0046983">
    <property type="term" value="F:protein dimerization activity"/>
    <property type="evidence" value="ECO:0007669"/>
    <property type="project" value="InterPro"/>
</dbReference>
<dbReference type="GO" id="GO:0000976">
    <property type="term" value="F:transcription cis-regulatory region binding"/>
    <property type="evidence" value="ECO:0007669"/>
    <property type="project" value="TreeGrafter"/>
</dbReference>